<keyword evidence="6" id="KW-1185">Reference proteome</keyword>
<sequence length="129" mass="14613">MKDNEICMLKREGTGWMDGSFSIPAGGLDDGETIRAAAIREAYEEVGVKILPENLQYVHTLHSKTGNQTWLGHFFRTTAWEGVLELRETDKHSDLQWRDINTLPTETIPYVKQAILSVAAQSPYSEFGW</sequence>
<proteinExistence type="inferred from homology"/>
<keyword evidence="2 3" id="KW-0378">Hydrolase</keyword>
<name>A0A1J6I5G2_9HYPH</name>
<evidence type="ECO:0000313" key="6">
    <source>
        <dbReference type="Proteomes" id="UP000182985"/>
    </source>
</evidence>
<dbReference type="EMBL" id="MOEC01000006">
    <property type="protein sequence ID" value="OIS94138.1"/>
    <property type="molecule type" value="Genomic_DNA"/>
</dbReference>
<dbReference type="InterPro" id="IPR020476">
    <property type="entry name" value="Nudix_hydrolase"/>
</dbReference>
<dbReference type="GO" id="GO:0016787">
    <property type="term" value="F:hydrolase activity"/>
    <property type="evidence" value="ECO:0007669"/>
    <property type="project" value="UniProtKB-KW"/>
</dbReference>
<comment type="cofactor">
    <cofactor evidence="1">
        <name>Mg(2+)</name>
        <dbReference type="ChEBI" id="CHEBI:18420"/>
    </cofactor>
</comment>
<dbReference type="PROSITE" id="PS00893">
    <property type="entry name" value="NUDIX_BOX"/>
    <property type="match status" value="1"/>
</dbReference>
<reference evidence="5 6" key="1">
    <citation type="submission" date="2016-10" db="EMBL/GenBank/DDBJ databases">
        <title>The Draft Genome Sequence of the Potato Rhizosphere Bacteria Ochrobactrum sp. IPA7.2.</title>
        <authorList>
            <person name="Gogoleva N.E."/>
            <person name="Khlopko Y.A."/>
            <person name="Burygin G.L."/>
            <person name="Plotnikov A.O."/>
        </authorList>
    </citation>
    <scope>NUCLEOTIDE SEQUENCE [LARGE SCALE GENOMIC DNA]</scope>
    <source>
        <strain evidence="5 6">IPA7.2</strain>
    </source>
</reference>
<dbReference type="Pfam" id="PF00293">
    <property type="entry name" value="NUDIX"/>
    <property type="match status" value="1"/>
</dbReference>
<dbReference type="SUPFAM" id="SSF55811">
    <property type="entry name" value="Nudix"/>
    <property type="match status" value="1"/>
</dbReference>
<dbReference type="Proteomes" id="UP000182985">
    <property type="component" value="Unassembled WGS sequence"/>
</dbReference>
<dbReference type="PROSITE" id="PS51462">
    <property type="entry name" value="NUDIX"/>
    <property type="match status" value="1"/>
</dbReference>
<dbReference type="Gene3D" id="3.90.79.10">
    <property type="entry name" value="Nucleoside Triphosphate Pyrophosphohydrolase"/>
    <property type="match status" value="1"/>
</dbReference>
<dbReference type="AlphaFoldDB" id="A0A1J6I5G2"/>
<accession>A0A1J6I5G2</accession>
<comment type="similarity">
    <text evidence="3">Belongs to the Nudix hydrolase family.</text>
</comment>
<dbReference type="PRINTS" id="PR00502">
    <property type="entry name" value="NUDIXFAMILY"/>
</dbReference>
<evidence type="ECO:0000259" key="4">
    <source>
        <dbReference type="PROSITE" id="PS51462"/>
    </source>
</evidence>
<evidence type="ECO:0000256" key="3">
    <source>
        <dbReference type="RuleBase" id="RU003476"/>
    </source>
</evidence>
<dbReference type="InterPro" id="IPR000086">
    <property type="entry name" value="NUDIX_hydrolase_dom"/>
</dbReference>
<organism evidence="5 6">
    <name type="scientific">Brucella cytisi</name>
    <dbReference type="NCBI Taxonomy" id="407152"/>
    <lineage>
        <taxon>Bacteria</taxon>
        <taxon>Pseudomonadati</taxon>
        <taxon>Pseudomonadota</taxon>
        <taxon>Alphaproteobacteria</taxon>
        <taxon>Hyphomicrobiales</taxon>
        <taxon>Brucellaceae</taxon>
        <taxon>Brucella/Ochrobactrum group</taxon>
        <taxon>Brucella</taxon>
    </lineage>
</organism>
<evidence type="ECO:0000256" key="1">
    <source>
        <dbReference type="ARBA" id="ARBA00001946"/>
    </source>
</evidence>
<protein>
    <submittedName>
        <fullName evidence="5">DNA mismatch repair protein MutT</fullName>
    </submittedName>
</protein>
<dbReference type="InterPro" id="IPR020084">
    <property type="entry name" value="NUDIX_hydrolase_CS"/>
</dbReference>
<evidence type="ECO:0000313" key="5">
    <source>
        <dbReference type="EMBL" id="OIS94138.1"/>
    </source>
</evidence>
<gene>
    <name evidence="5" type="ORF">BLA27_07490</name>
</gene>
<feature type="domain" description="Nudix hydrolase" evidence="4">
    <location>
        <begin position="1"/>
        <end position="120"/>
    </location>
</feature>
<evidence type="ECO:0000256" key="2">
    <source>
        <dbReference type="ARBA" id="ARBA00022801"/>
    </source>
</evidence>
<dbReference type="InterPro" id="IPR015797">
    <property type="entry name" value="NUDIX_hydrolase-like_dom_sf"/>
</dbReference>
<comment type="caution">
    <text evidence="5">The sequence shown here is derived from an EMBL/GenBank/DDBJ whole genome shotgun (WGS) entry which is preliminary data.</text>
</comment>
<dbReference type="CDD" id="cd04683">
    <property type="entry name" value="NUDIX_Hydrolase"/>
    <property type="match status" value="1"/>
</dbReference>
<dbReference type="PANTHER" id="PTHR43046">
    <property type="entry name" value="GDP-MANNOSE MANNOSYL HYDROLASE"/>
    <property type="match status" value="1"/>
</dbReference>
<dbReference type="PANTHER" id="PTHR43046:SF14">
    <property type="entry name" value="MUTT_NUDIX FAMILY PROTEIN"/>
    <property type="match status" value="1"/>
</dbReference>